<dbReference type="OrthoDB" id="2886653at2"/>
<dbReference type="Proteomes" id="UP000186795">
    <property type="component" value="Unassembled WGS sequence"/>
</dbReference>
<keyword evidence="2" id="KW-1185">Reference proteome</keyword>
<evidence type="ECO:0000313" key="2">
    <source>
        <dbReference type="Proteomes" id="UP000186795"/>
    </source>
</evidence>
<name>A0A1N7MRY4_9BACL</name>
<proteinExistence type="predicted"/>
<organism evidence="1 2">
    <name type="scientific">Kroppenstedtia eburnea</name>
    <dbReference type="NCBI Taxonomy" id="714067"/>
    <lineage>
        <taxon>Bacteria</taxon>
        <taxon>Bacillati</taxon>
        <taxon>Bacillota</taxon>
        <taxon>Bacilli</taxon>
        <taxon>Bacillales</taxon>
        <taxon>Thermoactinomycetaceae</taxon>
        <taxon>Kroppenstedtia</taxon>
    </lineage>
</organism>
<sequence>MDEKIEKGGSILEKNDRIRCIVCNEWHEQGIGVLDGFICEACEQEIVKTDVKDQKYPHFVTRLKLLWMDGKNQIERGL</sequence>
<dbReference type="AlphaFoldDB" id="A0A1N7MRY4"/>
<evidence type="ECO:0000313" key="1">
    <source>
        <dbReference type="EMBL" id="SIS88886.1"/>
    </source>
</evidence>
<dbReference type="EMBL" id="FTOD01000007">
    <property type="protein sequence ID" value="SIS88886.1"/>
    <property type="molecule type" value="Genomic_DNA"/>
</dbReference>
<accession>A0A1N7MRY4</accession>
<protein>
    <submittedName>
        <fullName evidence="1">Inhibitor of sigma-G Gin</fullName>
    </submittedName>
</protein>
<dbReference type="Pfam" id="PF10764">
    <property type="entry name" value="Gin"/>
    <property type="match status" value="1"/>
</dbReference>
<reference evidence="2" key="1">
    <citation type="submission" date="2017-01" db="EMBL/GenBank/DDBJ databases">
        <authorList>
            <person name="Varghese N."/>
            <person name="Submissions S."/>
        </authorList>
    </citation>
    <scope>NUCLEOTIDE SEQUENCE [LARGE SCALE GENOMIC DNA]</scope>
    <source>
        <strain evidence="2">DSM 45196</strain>
    </source>
</reference>
<dbReference type="InterPro" id="IPR019700">
    <property type="entry name" value="Sigma-G_inhibitor_Gin"/>
</dbReference>
<gene>
    <name evidence="1" type="ORF">SAMN05421790_1073</name>
</gene>